<dbReference type="VEuPathDB" id="FungiDB:FUN_002027"/>
<dbReference type="VEuPathDB" id="FungiDB:RhiirA1_454918"/>
<dbReference type="AlphaFoldDB" id="A0A2N0S435"/>
<reference evidence="1 2" key="2">
    <citation type="submission" date="2017-10" db="EMBL/GenBank/DDBJ databases">
        <title>Genome analyses suggest a sexual origin of heterokaryosis in a supposedly ancient asexual fungus.</title>
        <authorList>
            <person name="Corradi N."/>
            <person name="Sedzielewska K."/>
            <person name="Noel J."/>
            <person name="Charron P."/>
            <person name="Farinelli L."/>
            <person name="Marton T."/>
            <person name="Kruger M."/>
            <person name="Pelin A."/>
            <person name="Brachmann A."/>
            <person name="Corradi N."/>
        </authorList>
    </citation>
    <scope>NUCLEOTIDE SEQUENCE [LARGE SCALE GENOMIC DNA]</scope>
    <source>
        <strain evidence="1 2">A1</strain>
    </source>
</reference>
<dbReference type="EMBL" id="LLXH01000228">
    <property type="protein sequence ID" value="PKC70314.1"/>
    <property type="molecule type" value="Genomic_DNA"/>
</dbReference>
<evidence type="ECO:0000313" key="1">
    <source>
        <dbReference type="EMBL" id="PKC70314.1"/>
    </source>
</evidence>
<dbReference type="Proteomes" id="UP000232688">
    <property type="component" value="Unassembled WGS sequence"/>
</dbReference>
<name>A0A2N0S435_9GLOM</name>
<comment type="caution">
    <text evidence="1">The sequence shown here is derived from an EMBL/GenBank/DDBJ whole genome shotgun (WGS) entry which is preliminary data.</text>
</comment>
<protein>
    <submittedName>
        <fullName evidence="1">Uncharacterized protein</fullName>
    </submittedName>
</protein>
<accession>A0A2N0S435</accession>
<organism evidence="1 2">
    <name type="scientific">Rhizophagus irregularis</name>
    <dbReference type="NCBI Taxonomy" id="588596"/>
    <lineage>
        <taxon>Eukaryota</taxon>
        <taxon>Fungi</taxon>
        <taxon>Fungi incertae sedis</taxon>
        <taxon>Mucoromycota</taxon>
        <taxon>Glomeromycotina</taxon>
        <taxon>Glomeromycetes</taxon>
        <taxon>Glomerales</taxon>
        <taxon>Glomeraceae</taxon>
        <taxon>Rhizophagus</taxon>
    </lineage>
</organism>
<gene>
    <name evidence="1" type="ORF">RhiirA1_454918</name>
</gene>
<sequence>MVKFHISIIPIRWYKDEILIKLDEALEKSTVLTAIEPSTNNTIPYKVDFTLQIAFSTAKMAINVALETKSDNEFFQLLKNFISSKKAIIVIYNLEMRSNDQDNIVPLQQCLIDEITEPHVTKIRGAPCKKRIKSAIEISSGKVKLQVKSIIMYGIQMKYQDNNASIYHVGDLGTIKKNVQIDVD</sequence>
<evidence type="ECO:0000313" key="2">
    <source>
        <dbReference type="Proteomes" id="UP000232688"/>
    </source>
</evidence>
<proteinExistence type="predicted"/>
<reference evidence="1 2" key="1">
    <citation type="submission" date="2017-10" db="EMBL/GenBank/DDBJ databases">
        <title>Extensive intraspecific genome diversity in a model arbuscular mycorrhizal fungus.</title>
        <authorList>
            <person name="Chen E.C.H."/>
            <person name="Morin E."/>
            <person name="Baudet D."/>
            <person name="Noel J."/>
            <person name="Ndikumana S."/>
            <person name="Charron P."/>
            <person name="St-Onge C."/>
            <person name="Giorgi J."/>
            <person name="Grigoriev I.V."/>
            <person name="Roux C."/>
            <person name="Martin F.M."/>
            <person name="Corradi N."/>
        </authorList>
    </citation>
    <scope>NUCLEOTIDE SEQUENCE [LARGE SCALE GENOMIC DNA]</scope>
    <source>
        <strain evidence="1 2">A1</strain>
    </source>
</reference>